<evidence type="ECO:0000313" key="15">
    <source>
        <dbReference type="Proteomes" id="UP000046947"/>
    </source>
</evidence>
<organism evidence="7 11">
    <name type="scientific">Mycobacterium tuberculosis</name>
    <dbReference type="NCBI Taxonomy" id="1773"/>
    <lineage>
        <taxon>Bacteria</taxon>
        <taxon>Bacillati</taxon>
        <taxon>Actinomycetota</taxon>
        <taxon>Actinomycetes</taxon>
        <taxon>Mycobacteriales</taxon>
        <taxon>Mycobacteriaceae</taxon>
        <taxon>Mycobacterium</taxon>
        <taxon>Mycobacterium tuberculosis complex</taxon>
    </lineage>
</organism>
<dbReference type="Proteomes" id="UP000045842">
    <property type="component" value="Unassembled WGS sequence"/>
</dbReference>
<dbReference type="Proteomes" id="UP000050164">
    <property type="component" value="Unassembled WGS sequence"/>
</dbReference>
<dbReference type="EMBL" id="CGCX01000458">
    <property type="protein sequence ID" value="CFR76466.1"/>
    <property type="molecule type" value="Genomic_DNA"/>
</dbReference>
<evidence type="ECO:0000313" key="9">
    <source>
        <dbReference type="EMBL" id="COW93588.1"/>
    </source>
</evidence>
<name>A0A0U0T622_MYCTX</name>
<evidence type="ECO:0000313" key="6">
    <source>
        <dbReference type="EMBL" id="CKU05908.1"/>
    </source>
</evidence>
<evidence type="ECO:0000313" key="8">
    <source>
        <dbReference type="EMBL" id="COW08056.1"/>
    </source>
</evidence>
<evidence type="ECO:0000313" key="13">
    <source>
        <dbReference type="Proteomes" id="UP000045842"/>
    </source>
</evidence>
<dbReference type="Proteomes" id="UP000046680">
    <property type="component" value="Unassembled WGS sequence"/>
</dbReference>
<evidence type="ECO:0000313" key="18">
    <source>
        <dbReference type="Proteomes" id="UP000049023"/>
    </source>
</evidence>
<dbReference type="EMBL" id="CHKL01000893">
    <property type="protein sequence ID" value="COX42474.1"/>
    <property type="molecule type" value="Genomic_DNA"/>
</dbReference>
<dbReference type="EMBL" id="CFOH01000482">
    <property type="protein sequence ID" value="CFE58376.1"/>
    <property type="molecule type" value="Genomic_DNA"/>
</dbReference>
<reference evidence="7" key="2">
    <citation type="submission" date="2015-03" db="EMBL/GenBank/DDBJ databases">
        <authorList>
            <person name="Murphy D."/>
        </authorList>
    </citation>
    <scope>NUCLEOTIDE SEQUENCE [LARGE SCALE GENOMIC DNA]</scope>
    <source>
        <strain evidence="7">K00500041</strain>
    </source>
</reference>
<dbReference type="AlphaFoldDB" id="A0A0U0T622"/>
<evidence type="ECO:0000313" key="4">
    <source>
        <dbReference type="EMBL" id="CKS46208.1"/>
    </source>
</evidence>
<evidence type="ECO:0000313" key="17">
    <source>
        <dbReference type="Proteomes" id="UP000048948"/>
    </source>
</evidence>
<evidence type="ECO:0000313" key="3">
    <source>
        <dbReference type="EMBL" id="CFR76466.1"/>
    </source>
</evidence>
<dbReference type="EMBL" id="CNFT01001058">
    <property type="protein sequence ID" value="CKS78826.1"/>
    <property type="molecule type" value="Genomic_DNA"/>
</dbReference>
<evidence type="ECO:0000313" key="2">
    <source>
        <dbReference type="EMBL" id="CFE58376.1"/>
    </source>
</evidence>
<proteinExistence type="predicted"/>
<dbReference type="Proteomes" id="UP000046947">
    <property type="component" value="Unassembled WGS sequence"/>
</dbReference>
<protein>
    <submittedName>
        <fullName evidence="7">Uncharacterized protein</fullName>
    </submittedName>
</protein>
<feature type="region of interest" description="Disordered" evidence="1">
    <location>
        <begin position="1"/>
        <end position="46"/>
    </location>
</feature>
<dbReference type="Proteomes" id="UP000048948">
    <property type="component" value="Unassembled WGS sequence"/>
</dbReference>
<reference evidence="11 12" key="1">
    <citation type="submission" date="2015-03" db="EMBL/GenBank/DDBJ databases">
        <authorList>
            <consortium name="Pathogen Informatics"/>
        </authorList>
    </citation>
    <scope>NUCLEOTIDE SEQUENCE [LARGE SCALE GENOMIC DNA]</scope>
    <source>
        <strain evidence="6 17">Bir 172</strain>
        <strain evidence="5 19">Bir 185</strain>
        <strain evidence="4 18">Bir 187</strain>
        <strain evidence="3 14">C09601061</strain>
        <strain evidence="8 13">G09801536</strain>
        <strain evidence="2 15">H09601792</strain>
        <strain evidence="11">K00500041</strain>
        <strain evidence="9 12">M09401471</strain>
        <strain evidence="10 16">P00601463</strain>
    </source>
</reference>
<sequence length="46" mass="4709">MVPNRPVNQGCSRSHATVSAPSAASLTMGSNTPPDPNVPRTLCSTT</sequence>
<dbReference type="EMBL" id="CSAE01000290">
    <property type="protein sequence ID" value="COW03918.1"/>
    <property type="molecule type" value="Genomic_DNA"/>
</dbReference>
<dbReference type="EMBL" id="CSAJ01000595">
    <property type="protein sequence ID" value="COW93588.1"/>
    <property type="molecule type" value="Genomic_DNA"/>
</dbReference>
<accession>A0A0U0T622</accession>
<dbReference type="EMBL" id="CSAD01000503">
    <property type="protein sequence ID" value="COW08056.1"/>
    <property type="molecule type" value="Genomic_DNA"/>
</dbReference>
<evidence type="ECO:0000313" key="12">
    <source>
        <dbReference type="Proteomes" id="UP000044938"/>
    </source>
</evidence>
<evidence type="ECO:0000313" key="10">
    <source>
        <dbReference type="EMBL" id="COX42474.1"/>
    </source>
</evidence>
<dbReference type="Proteomes" id="UP000049023">
    <property type="component" value="Unassembled WGS sequence"/>
</dbReference>
<dbReference type="Proteomes" id="UP000048600">
    <property type="component" value="Unassembled WGS sequence"/>
</dbReference>
<feature type="compositionally biased region" description="Polar residues" evidence="1">
    <location>
        <begin position="1"/>
        <end position="32"/>
    </location>
</feature>
<evidence type="ECO:0000313" key="5">
    <source>
        <dbReference type="EMBL" id="CKS78826.1"/>
    </source>
</evidence>
<evidence type="ECO:0000313" key="14">
    <source>
        <dbReference type="Proteomes" id="UP000046680"/>
    </source>
</evidence>
<evidence type="ECO:0000313" key="7">
    <source>
        <dbReference type="EMBL" id="COW03918.1"/>
    </source>
</evidence>
<dbReference type="EMBL" id="CNFU01000761">
    <property type="protein sequence ID" value="CKS46208.1"/>
    <property type="molecule type" value="Genomic_DNA"/>
</dbReference>
<evidence type="ECO:0000313" key="16">
    <source>
        <dbReference type="Proteomes" id="UP000048600"/>
    </source>
</evidence>
<dbReference type="Proteomes" id="UP000044938">
    <property type="component" value="Unassembled WGS sequence"/>
</dbReference>
<evidence type="ECO:0000256" key="1">
    <source>
        <dbReference type="SAM" id="MobiDB-lite"/>
    </source>
</evidence>
<evidence type="ECO:0000313" key="11">
    <source>
        <dbReference type="Proteomes" id="UP000038802"/>
    </source>
</evidence>
<dbReference type="Proteomes" id="UP000038802">
    <property type="component" value="Unassembled WGS sequence"/>
</dbReference>
<dbReference type="EMBL" id="CNGE01001362">
    <property type="protein sequence ID" value="CKU05908.1"/>
    <property type="molecule type" value="Genomic_DNA"/>
</dbReference>
<gene>
    <name evidence="3" type="ORF">ERS007657_01472</name>
    <name evidence="8" type="ORF">ERS007679_03070</name>
    <name evidence="2" type="ORF">ERS007688_02695</name>
    <name evidence="7" type="ORF">ERS007703_02594</name>
    <name evidence="9" type="ORF">ERS007720_03589</name>
    <name evidence="10" type="ORF">ERS007741_04370</name>
    <name evidence="6" type="ORF">ERS027646_04435</name>
    <name evidence="5" type="ORF">ERS027659_03566</name>
    <name evidence="4" type="ORF">ERS027661_03108</name>
</gene>
<evidence type="ECO:0000313" key="19">
    <source>
        <dbReference type="Proteomes" id="UP000050164"/>
    </source>
</evidence>